<evidence type="ECO:0000313" key="7">
    <source>
        <dbReference type="EMBL" id="MFC6957921.1"/>
    </source>
</evidence>
<keyword evidence="1 4" id="KW-0645">Protease</keyword>
<keyword evidence="4" id="KW-0720">Serine protease</keyword>
<keyword evidence="8" id="KW-1185">Reference proteome</keyword>
<accession>A0ABW2D9M4</accession>
<dbReference type="PROSITE" id="PS50240">
    <property type="entry name" value="TRYPSIN_DOM"/>
    <property type="match status" value="1"/>
</dbReference>
<dbReference type="InterPro" id="IPR001314">
    <property type="entry name" value="Peptidase_S1A"/>
</dbReference>
<dbReference type="InterPro" id="IPR001254">
    <property type="entry name" value="Trypsin_dom"/>
</dbReference>
<comment type="caution">
    <text evidence="7">The sequence shown here is derived from an EMBL/GenBank/DDBJ whole genome shotgun (WGS) entry which is preliminary data.</text>
</comment>
<dbReference type="PANTHER" id="PTHR24264:SF83">
    <property type="entry name" value="COMPLEMENT FACTOR I"/>
    <property type="match status" value="1"/>
</dbReference>
<feature type="chain" id="PRO_5047382914" evidence="5">
    <location>
        <begin position="31"/>
        <end position="278"/>
    </location>
</feature>
<evidence type="ECO:0000259" key="6">
    <source>
        <dbReference type="PROSITE" id="PS50240"/>
    </source>
</evidence>
<dbReference type="PRINTS" id="PR00722">
    <property type="entry name" value="CHYMOTRYPSIN"/>
</dbReference>
<keyword evidence="2 4" id="KW-0378">Hydrolase</keyword>
<evidence type="ECO:0000256" key="4">
    <source>
        <dbReference type="RuleBase" id="RU363034"/>
    </source>
</evidence>
<evidence type="ECO:0000256" key="5">
    <source>
        <dbReference type="SAM" id="SignalP"/>
    </source>
</evidence>
<dbReference type="CDD" id="cd00190">
    <property type="entry name" value="Tryp_SPc"/>
    <property type="match status" value="1"/>
</dbReference>
<dbReference type="Pfam" id="PF00089">
    <property type="entry name" value="Trypsin"/>
    <property type="match status" value="1"/>
</dbReference>
<proteinExistence type="predicted"/>
<dbReference type="InterPro" id="IPR050127">
    <property type="entry name" value="Serine_Proteases_S1"/>
</dbReference>
<dbReference type="PROSITE" id="PS00135">
    <property type="entry name" value="TRYPSIN_SER"/>
    <property type="match status" value="1"/>
</dbReference>
<dbReference type="RefSeq" id="WP_382350336.1">
    <property type="nucleotide sequence ID" value="NZ_JBHMBP010000002.1"/>
</dbReference>
<feature type="domain" description="Peptidase S1" evidence="6">
    <location>
        <begin position="45"/>
        <end position="278"/>
    </location>
</feature>
<dbReference type="SMART" id="SM00020">
    <property type="entry name" value="Tryp_SPc"/>
    <property type="match status" value="1"/>
</dbReference>
<keyword evidence="3" id="KW-1015">Disulfide bond</keyword>
<organism evidence="7 8">
    <name type="scientific">Glycomyces mayteni</name>
    <dbReference type="NCBI Taxonomy" id="543887"/>
    <lineage>
        <taxon>Bacteria</taxon>
        <taxon>Bacillati</taxon>
        <taxon>Actinomycetota</taxon>
        <taxon>Actinomycetes</taxon>
        <taxon>Glycomycetales</taxon>
        <taxon>Glycomycetaceae</taxon>
        <taxon>Glycomyces</taxon>
    </lineage>
</organism>
<gene>
    <name evidence="7" type="ORF">ACFQS3_12005</name>
</gene>
<dbReference type="InterPro" id="IPR018114">
    <property type="entry name" value="TRYPSIN_HIS"/>
</dbReference>
<dbReference type="GO" id="GO:0006508">
    <property type="term" value="P:proteolysis"/>
    <property type="evidence" value="ECO:0007669"/>
    <property type="project" value="UniProtKB-KW"/>
</dbReference>
<dbReference type="InterPro" id="IPR009003">
    <property type="entry name" value="Peptidase_S1_PA"/>
</dbReference>
<protein>
    <submittedName>
        <fullName evidence="7">Serine protease</fullName>
    </submittedName>
</protein>
<evidence type="ECO:0000256" key="2">
    <source>
        <dbReference type="ARBA" id="ARBA00022801"/>
    </source>
</evidence>
<dbReference type="Proteomes" id="UP001596470">
    <property type="component" value="Unassembled WGS sequence"/>
</dbReference>
<dbReference type="InterPro" id="IPR033116">
    <property type="entry name" value="TRYPSIN_SER"/>
</dbReference>
<dbReference type="InterPro" id="IPR043504">
    <property type="entry name" value="Peptidase_S1_PA_chymotrypsin"/>
</dbReference>
<feature type="signal peptide" evidence="5">
    <location>
        <begin position="1"/>
        <end position="30"/>
    </location>
</feature>
<sequence length="278" mass="28633">MEFKRKHLVRAGAGLAAGLGAVALAWGAVAAGAEEPSEDGFEAKVVGGEPAAEGQYPWLVALGHAGEGTPFDRQFCGGSVIADTVVITAAHCVEDAAAEDLAVFSGSVDLESDDLVETAVADVHIAHDYDAPVESANDWALLLLDEPLDLDAVEVGTEPTEFDVLETAGWGETGSGYPTVARWVEVPFVDDDACADAYGDAFDAQTMLCAGDLEHGGVDSCQGDSGGPIMAEEDGELILAGIVSWGAGCAEPGSPGVYAEVADFNSAIDDVLEDWDVE</sequence>
<dbReference type="GO" id="GO:0008233">
    <property type="term" value="F:peptidase activity"/>
    <property type="evidence" value="ECO:0007669"/>
    <property type="project" value="UniProtKB-KW"/>
</dbReference>
<dbReference type="PANTHER" id="PTHR24264">
    <property type="entry name" value="TRYPSIN-RELATED"/>
    <property type="match status" value="1"/>
</dbReference>
<dbReference type="PROSITE" id="PS00134">
    <property type="entry name" value="TRYPSIN_HIS"/>
    <property type="match status" value="1"/>
</dbReference>
<evidence type="ECO:0000256" key="3">
    <source>
        <dbReference type="ARBA" id="ARBA00023157"/>
    </source>
</evidence>
<keyword evidence="5" id="KW-0732">Signal</keyword>
<dbReference type="Gene3D" id="2.40.10.10">
    <property type="entry name" value="Trypsin-like serine proteases"/>
    <property type="match status" value="1"/>
</dbReference>
<dbReference type="SUPFAM" id="SSF50494">
    <property type="entry name" value="Trypsin-like serine proteases"/>
    <property type="match status" value="1"/>
</dbReference>
<dbReference type="EMBL" id="JBHSYS010000002">
    <property type="protein sequence ID" value="MFC6957921.1"/>
    <property type="molecule type" value="Genomic_DNA"/>
</dbReference>
<name>A0ABW2D9M4_9ACTN</name>
<reference evidence="8" key="1">
    <citation type="journal article" date="2019" name="Int. J. Syst. Evol. Microbiol.">
        <title>The Global Catalogue of Microorganisms (GCM) 10K type strain sequencing project: providing services to taxonomists for standard genome sequencing and annotation.</title>
        <authorList>
            <consortium name="The Broad Institute Genomics Platform"/>
            <consortium name="The Broad Institute Genome Sequencing Center for Infectious Disease"/>
            <person name="Wu L."/>
            <person name="Ma J."/>
        </authorList>
    </citation>
    <scope>NUCLEOTIDE SEQUENCE [LARGE SCALE GENOMIC DNA]</scope>
    <source>
        <strain evidence="8">KACC 12634</strain>
    </source>
</reference>
<evidence type="ECO:0000256" key="1">
    <source>
        <dbReference type="ARBA" id="ARBA00022670"/>
    </source>
</evidence>
<evidence type="ECO:0000313" key="8">
    <source>
        <dbReference type="Proteomes" id="UP001596470"/>
    </source>
</evidence>